<dbReference type="SMART" id="SM00212">
    <property type="entry name" value="UBCc"/>
    <property type="match status" value="1"/>
</dbReference>
<feature type="domain" description="UBC core" evidence="2">
    <location>
        <begin position="12"/>
        <end position="146"/>
    </location>
</feature>
<evidence type="ECO:0000259" key="2">
    <source>
        <dbReference type="PROSITE" id="PS50127"/>
    </source>
</evidence>
<dbReference type="Proteomes" id="UP000052978">
    <property type="component" value="Unassembled WGS sequence"/>
</dbReference>
<dbReference type="FunFam" id="3.10.110.10:FF:000026">
    <property type="entry name" value="Ubiquitin-conjugating enzyme E2 variant"/>
    <property type="match status" value="1"/>
</dbReference>
<accession>S7PZX9</accession>
<dbReference type="KEGG" id="myb:102257339"/>
<dbReference type="InterPro" id="IPR016135">
    <property type="entry name" value="UBQ-conjugating_enzyme/RWD"/>
</dbReference>
<evidence type="ECO:0000313" key="4">
    <source>
        <dbReference type="Proteomes" id="UP000052978"/>
    </source>
</evidence>
<protein>
    <submittedName>
        <fullName evidence="3">Ubiquitin-conjugating enzyme E2 variant 1</fullName>
    </submittedName>
</protein>
<organism evidence="3 4">
    <name type="scientific">Myotis brandtii</name>
    <name type="common">Brandt's bat</name>
    <dbReference type="NCBI Taxonomy" id="109478"/>
    <lineage>
        <taxon>Eukaryota</taxon>
        <taxon>Metazoa</taxon>
        <taxon>Chordata</taxon>
        <taxon>Craniata</taxon>
        <taxon>Vertebrata</taxon>
        <taxon>Euteleostomi</taxon>
        <taxon>Mammalia</taxon>
        <taxon>Eutheria</taxon>
        <taxon>Laurasiatheria</taxon>
        <taxon>Chiroptera</taxon>
        <taxon>Yangochiroptera</taxon>
        <taxon>Vespertilionidae</taxon>
        <taxon>Myotis</taxon>
    </lineage>
</organism>
<name>S7PZX9_MYOBR</name>
<dbReference type="EMBL" id="KE163855">
    <property type="protein sequence ID" value="EPQ14142.1"/>
    <property type="molecule type" value="Genomic_DNA"/>
</dbReference>
<dbReference type="eggNOG" id="KOG0896">
    <property type="taxonomic scope" value="Eukaryota"/>
</dbReference>
<proteinExistence type="predicted"/>
<dbReference type="Pfam" id="PF00179">
    <property type="entry name" value="UQ_con"/>
    <property type="match status" value="1"/>
</dbReference>
<dbReference type="Gene3D" id="3.10.110.10">
    <property type="entry name" value="Ubiquitin Conjugating Enzyme"/>
    <property type="match status" value="1"/>
</dbReference>
<dbReference type="PROSITE" id="PS50127">
    <property type="entry name" value="UBC_2"/>
    <property type="match status" value="1"/>
</dbReference>
<gene>
    <name evidence="3" type="ORF">D623_10033069</name>
</gene>
<dbReference type="PANTHER" id="PTHR24068">
    <property type="entry name" value="UBIQUITIN-CONJUGATING ENZYME E2"/>
    <property type="match status" value="1"/>
</dbReference>
<evidence type="ECO:0000256" key="1">
    <source>
        <dbReference type="ARBA" id="ARBA00022786"/>
    </source>
</evidence>
<dbReference type="InterPro" id="IPR000608">
    <property type="entry name" value="UBC"/>
</dbReference>
<evidence type="ECO:0000313" key="3">
    <source>
        <dbReference type="EMBL" id="EPQ14142.1"/>
    </source>
</evidence>
<reference evidence="3 4" key="1">
    <citation type="journal article" date="2013" name="Nat. Commun.">
        <title>Genome analysis reveals insights into physiology and longevity of the Brandt's bat Myotis brandtii.</title>
        <authorList>
            <person name="Seim I."/>
            <person name="Fang X."/>
            <person name="Xiong Z."/>
            <person name="Lobanov A.V."/>
            <person name="Huang Z."/>
            <person name="Ma S."/>
            <person name="Feng Y."/>
            <person name="Turanov A.A."/>
            <person name="Zhu Y."/>
            <person name="Lenz T.L."/>
            <person name="Gerashchenko M.V."/>
            <person name="Fan D."/>
            <person name="Hee Yim S."/>
            <person name="Yao X."/>
            <person name="Jordan D."/>
            <person name="Xiong Y."/>
            <person name="Ma Y."/>
            <person name="Lyapunov A.N."/>
            <person name="Chen G."/>
            <person name="Kulakova O.I."/>
            <person name="Sun Y."/>
            <person name="Lee S.G."/>
            <person name="Bronson R.T."/>
            <person name="Moskalev A.A."/>
            <person name="Sunyaev S.R."/>
            <person name="Zhang G."/>
            <person name="Krogh A."/>
            <person name="Wang J."/>
            <person name="Gladyshev V.N."/>
        </authorList>
    </citation>
    <scope>NUCLEOTIDE SEQUENCE [LARGE SCALE GENOMIC DNA]</scope>
</reference>
<keyword evidence="1" id="KW-0833">Ubl conjugation pathway</keyword>
<dbReference type="CDD" id="cd23807">
    <property type="entry name" value="UEV_UBE2V"/>
    <property type="match status" value="1"/>
</dbReference>
<dbReference type="SUPFAM" id="SSF54495">
    <property type="entry name" value="UBC-like"/>
    <property type="match status" value="1"/>
</dbReference>
<dbReference type="AlphaFoldDB" id="S7PZX9"/>
<sequence>MAASTGSGVKVDRYFKLLEELEEGHKGGDGTISWGVEDDRDMTLTRWTALIIGPPRTVYEDRVYSLKIECGPNYPEVPPVVRFVTKINMDGVNSSNGAVDPKAVLVLEKWNRAYSIKHVLHELQHLMMTSENMSLPQPPEGQCYSN</sequence>
<dbReference type="OrthoDB" id="6508832at2759"/>
<keyword evidence="4" id="KW-1185">Reference proteome</keyword>